<accession>A0A511BEI9</accession>
<protein>
    <submittedName>
        <fullName evidence="2">Uncharacterized protein</fullName>
    </submittedName>
</protein>
<evidence type="ECO:0000313" key="2">
    <source>
        <dbReference type="EMBL" id="GEK96217.1"/>
    </source>
</evidence>
<organism evidence="2 3">
    <name type="scientific">Gluconobacter kanchanaburiensis NBRC 103587</name>
    <dbReference type="NCBI Taxonomy" id="1307948"/>
    <lineage>
        <taxon>Bacteria</taxon>
        <taxon>Pseudomonadati</taxon>
        <taxon>Pseudomonadota</taxon>
        <taxon>Alphaproteobacteria</taxon>
        <taxon>Acetobacterales</taxon>
        <taxon>Acetobacteraceae</taxon>
        <taxon>Gluconobacter</taxon>
    </lineage>
</organism>
<keyword evidence="3" id="KW-1185">Reference proteome</keyword>
<dbReference type="Proteomes" id="UP000321079">
    <property type="component" value="Unassembled WGS sequence"/>
</dbReference>
<dbReference type="AlphaFoldDB" id="A0A511BEI9"/>
<evidence type="ECO:0000313" key="3">
    <source>
        <dbReference type="Proteomes" id="UP000321079"/>
    </source>
</evidence>
<gene>
    <name evidence="2" type="ORF">GKA01_14140</name>
</gene>
<reference evidence="2 3" key="1">
    <citation type="submission" date="2019-07" db="EMBL/GenBank/DDBJ databases">
        <title>Whole genome shotgun sequence of Gluconobacter kanchanaburiensis NBRC 103587.</title>
        <authorList>
            <person name="Hosoyama A."/>
            <person name="Uohara A."/>
            <person name="Ohji S."/>
            <person name="Ichikawa N."/>
        </authorList>
    </citation>
    <scope>NUCLEOTIDE SEQUENCE [LARGE SCALE GENOMIC DNA]</scope>
    <source>
        <strain evidence="2 3">NBRC 103587</strain>
    </source>
</reference>
<sequence length="92" mass="10100">MIERQVDQAIDDRQKDQDYDIYANTDQGVADTVLLPQGHGHERRDGQFRNLPDFTNQNCCGASCCHPDGITETPGSRIADKAPDAAKAQAGR</sequence>
<name>A0A511BEI9_9PROT</name>
<comment type="caution">
    <text evidence="2">The sequence shown here is derived from an EMBL/GenBank/DDBJ whole genome shotgun (WGS) entry which is preliminary data.</text>
</comment>
<dbReference type="EMBL" id="BJVA01000006">
    <property type="protein sequence ID" value="GEK96217.1"/>
    <property type="molecule type" value="Genomic_DNA"/>
</dbReference>
<feature type="region of interest" description="Disordered" evidence="1">
    <location>
        <begin position="72"/>
        <end position="92"/>
    </location>
</feature>
<proteinExistence type="predicted"/>
<evidence type="ECO:0000256" key="1">
    <source>
        <dbReference type="SAM" id="MobiDB-lite"/>
    </source>
</evidence>